<feature type="transmembrane region" description="Helical" evidence="9">
    <location>
        <begin position="331"/>
        <end position="358"/>
    </location>
</feature>
<dbReference type="InterPro" id="IPR018461">
    <property type="entry name" value="Na/H_Antiport_NhaC-like_C"/>
</dbReference>
<feature type="domain" description="Na+/H+ antiporter NhaC-like C-terminal" evidence="10">
    <location>
        <begin position="231"/>
        <end position="426"/>
    </location>
</feature>
<evidence type="ECO:0000256" key="1">
    <source>
        <dbReference type="ARBA" id="ARBA00004651"/>
    </source>
</evidence>
<dbReference type="Proteomes" id="UP000198430">
    <property type="component" value="Unassembled WGS sequence"/>
</dbReference>
<dbReference type="InterPro" id="IPR052180">
    <property type="entry name" value="NhaC_Na-H+_Antiporter"/>
</dbReference>
<feature type="transmembrane region" description="Helical" evidence="9">
    <location>
        <begin position="292"/>
        <end position="311"/>
    </location>
</feature>
<dbReference type="RefSeq" id="WP_125923996.1">
    <property type="nucleotide sequence ID" value="NZ_BCMH01000003.1"/>
</dbReference>
<keyword evidence="5 9" id="KW-0812">Transmembrane</keyword>
<dbReference type="EMBL" id="BCMH01000003">
    <property type="protein sequence ID" value="GAX03058.1"/>
    <property type="molecule type" value="Genomic_DNA"/>
</dbReference>
<evidence type="ECO:0000256" key="7">
    <source>
        <dbReference type="ARBA" id="ARBA00023136"/>
    </source>
</evidence>
<dbReference type="GO" id="GO:0015297">
    <property type="term" value="F:antiporter activity"/>
    <property type="evidence" value="ECO:0007669"/>
    <property type="project" value="UniProtKB-KW"/>
</dbReference>
<organism evidence="11 12">
    <name type="scientific">Secundilactobacillus pentosiphilus</name>
    <dbReference type="NCBI Taxonomy" id="1714682"/>
    <lineage>
        <taxon>Bacteria</taxon>
        <taxon>Bacillati</taxon>
        <taxon>Bacillota</taxon>
        <taxon>Bacilli</taxon>
        <taxon>Lactobacillales</taxon>
        <taxon>Lactobacillaceae</taxon>
        <taxon>Secundilactobacillus</taxon>
    </lineage>
</organism>
<comment type="subcellular location">
    <subcellularLocation>
        <location evidence="1">Cell membrane</location>
        <topology evidence="1">Multi-pass membrane protein</topology>
    </subcellularLocation>
</comment>
<feature type="domain" description="Na+/H+ antiporter NhaC-like C-terminal" evidence="10">
    <location>
        <begin position="23"/>
        <end position="216"/>
    </location>
</feature>
<evidence type="ECO:0000259" key="10">
    <source>
        <dbReference type="Pfam" id="PF03553"/>
    </source>
</evidence>
<feature type="transmembrane region" description="Helical" evidence="9">
    <location>
        <begin position="12"/>
        <end position="32"/>
    </location>
</feature>
<keyword evidence="7 9" id="KW-0472">Membrane</keyword>
<feature type="transmembrane region" description="Helical" evidence="9">
    <location>
        <begin position="254"/>
        <end position="280"/>
    </location>
</feature>
<evidence type="ECO:0000256" key="5">
    <source>
        <dbReference type="ARBA" id="ARBA00022692"/>
    </source>
</evidence>
<comment type="caution">
    <text evidence="11">The sequence shown here is derived from an EMBL/GenBank/DDBJ whole genome shotgun (WGS) entry which is preliminary data.</text>
</comment>
<keyword evidence="4" id="KW-1003">Cell membrane</keyword>
<gene>
    <name evidence="11" type="primary">nhaC_1</name>
    <name evidence="11" type="ORF">IWT140_00656</name>
</gene>
<feature type="transmembrane region" description="Helical" evidence="9">
    <location>
        <begin position="116"/>
        <end position="148"/>
    </location>
</feature>
<feature type="transmembrane region" description="Helical" evidence="9">
    <location>
        <begin position="197"/>
        <end position="218"/>
    </location>
</feature>
<comment type="similarity">
    <text evidence="8">Belongs to the NhaC Na(+)/H(+) (TC 2.A.35) antiporter family.</text>
</comment>
<evidence type="ECO:0000256" key="4">
    <source>
        <dbReference type="ARBA" id="ARBA00022475"/>
    </source>
</evidence>
<dbReference type="GO" id="GO:0005886">
    <property type="term" value="C:plasma membrane"/>
    <property type="evidence" value="ECO:0007669"/>
    <property type="project" value="UniProtKB-SubCell"/>
</dbReference>
<sequence length="441" mass="46554">MKSNEPSPKGNFIGLVPLIFFLILYISSATLTGSFDNMPLLVAMILASIVAVLLKGDNQDDTLSDKLNVFFKGAGQETMMLMIMIFLFAGAFYYITKSMHAVTTITNIGLTYLPKSFLVPGVFIMGCILSFAMGTSMGTVAALMPIAASIGQMAHISMPLMAGVVVGGAMFGDDLSLISSSAIVAAKTQGVTIFNEFKANVMMVIPAVVITTVLLMTVHVGRADVSSLGAIHWLNILPYIVVITLSFMNINVLIVLLMGILTAAAIGISSGSFAVIGALNAVHKGMLSMADVSLIAIVVGGLAALMTHMGGIKWLLNKITKHAHGALGGKFVMAFLSLLLDVITTNNTVSIMIAGPISKNLSETYHISKAYTASILDIFSCVGQGLIPYGGQLLMAGAIARISPASIVPYSWYCMALGVVSVIFLFSRFSPKNDQPKTSTN</sequence>
<evidence type="ECO:0000256" key="8">
    <source>
        <dbReference type="ARBA" id="ARBA00038435"/>
    </source>
</evidence>
<evidence type="ECO:0000313" key="12">
    <source>
        <dbReference type="Proteomes" id="UP000198430"/>
    </source>
</evidence>
<evidence type="ECO:0000256" key="3">
    <source>
        <dbReference type="ARBA" id="ARBA00022449"/>
    </source>
</evidence>
<accession>A0A1Z5IN40</accession>
<evidence type="ECO:0000313" key="11">
    <source>
        <dbReference type="EMBL" id="GAX03058.1"/>
    </source>
</evidence>
<dbReference type="PANTHER" id="PTHR33451:SF5">
    <property type="entry name" value="NA+_H+ ANTIPORTER"/>
    <property type="match status" value="1"/>
</dbReference>
<dbReference type="Pfam" id="PF03553">
    <property type="entry name" value="Na_H_antiporter"/>
    <property type="match status" value="2"/>
</dbReference>
<proteinExistence type="inferred from homology"/>
<keyword evidence="2" id="KW-0813">Transport</keyword>
<protein>
    <submittedName>
        <fullName evidence="11">Na+/H+ antiporter</fullName>
    </submittedName>
</protein>
<feature type="transmembrane region" description="Helical" evidence="9">
    <location>
        <begin position="410"/>
        <end position="427"/>
    </location>
</feature>
<feature type="transmembrane region" description="Helical" evidence="9">
    <location>
        <begin position="160"/>
        <end position="185"/>
    </location>
</feature>
<evidence type="ECO:0000256" key="2">
    <source>
        <dbReference type="ARBA" id="ARBA00022448"/>
    </source>
</evidence>
<dbReference type="PANTHER" id="PTHR33451">
    <property type="entry name" value="MALATE-2H(+)/NA(+)-LACTATE ANTIPORTER"/>
    <property type="match status" value="1"/>
</dbReference>
<feature type="transmembrane region" description="Helical" evidence="9">
    <location>
        <begin position="230"/>
        <end position="248"/>
    </location>
</feature>
<dbReference type="AlphaFoldDB" id="A0A1Z5IN40"/>
<evidence type="ECO:0000256" key="6">
    <source>
        <dbReference type="ARBA" id="ARBA00022989"/>
    </source>
</evidence>
<name>A0A1Z5IN40_9LACO</name>
<keyword evidence="3" id="KW-0050">Antiport</keyword>
<reference evidence="11 12" key="1">
    <citation type="submission" date="2015-11" db="EMBL/GenBank/DDBJ databases">
        <title>Draft genome sequences of new species of the genus Lactobacillus isolated from orchardgrass silage.</title>
        <authorList>
            <person name="Tohno M."/>
            <person name="Tanizawa Y."/>
            <person name="Arita M."/>
        </authorList>
    </citation>
    <scope>NUCLEOTIDE SEQUENCE [LARGE SCALE GENOMIC DNA]</scope>
    <source>
        <strain evidence="11 12">IWT140</strain>
    </source>
</reference>
<keyword evidence="12" id="KW-1185">Reference proteome</keyword>
<evidence type="ECO:0000256" key="9">
    <source>
        <dbReference type="SAM" id="Phobius"/>
    </source>
</evidence>
<feature type="transmembrane region" description="Helical" evidence="9">
    <location>
        <begin position="78"/>
        <end position="96"/>
    </location>
</feature>
<keyword evidence="6 9" id="KW-1133">Transmembrane helix</keyword>